<reference evidence="2 3" key="1">
    <citation type="journal article" date="2014" name="Genome Announc.">
        <title>Genome Sequence of Afipia felis Strain 76713, Isolated in Hospital Water Using an Amoeba Co-Culture Procedure.</title>
        <authorList>
            <person name="Benamar S."/>
            <person name="La Scola B."/>
            <person name="Croce O."/>
        </authorList>
    </citation>
    <scope>NUCLEOTIDE SEQUENCE [LARGE SCALE GENOMIC DNA]</scope>
    <source>
        <strain evidence="2 3">76713</strain>
    </source>
</reference>
<sequence length="76" mass="8466">MLDLGTTFLAAVEREPGREAIVDGDVRLTYADYYKRISGLVASFDRLGLKPGDHLVSVLRNRWQAAVLHWPVNSPA</sequence>
<dbReference type="Proteomes" id="UP000035762">
    <property type="component" value="Unassembled WGS sequence"/>
</dbReference>
<dbReference type="Gene3D" id="3.40.50.980">
    <property type="match status" value="1"/>
</dbReference>
<dbReference type="InterPro" id="IPR000873">
    <property type="entry name" value="AMP-dep_synth/lig_dom"/>
</dbReference>
<proteinExistence type="predicted"/>
<keyword evidence="3" id="KW-1185">Reference proteome</keyword>
<gene>
    <name evidence="2" type="ORF">BN961_03420</name>
</gene>
<evidence type="ECO:0000313" key="3">
    <source>
        <dbReference type="Proteomes" id="UP000035762"/>
    </source>
</evidence>
<feature type="domain" description="AMP-dependent synthetase/ligase" evidence="1">
    <location>
        <begin position="10"/>
        <end position="68"/>
    </location>
</feature>
<organism evidence="2 3">
    <name type="scientific">Afipia felis</name>
    <name type="common">Cat scratch disease bacillus</name>
    <dbReference type="NCBI Taxonomy" id="1035"/>
    <lineage>
        <taxon>Bacteria</taxon>
        <taxon>Pseudomonadati</taxon>
        <taxon>Pseudomonadota</taxon>
        <taxon>Alphaproteobacteria</taxon>
        <taxon>Hyphomicrobiales</taxon>
        <taxon>Nitrobacteraceae</taxon>
        <taxon>Afipia</taxon>
    </lineage>
</organism>
<dbReference type="AlphaFoldDB" id="A0A090N8E3"/>
<dbReference type="STRING" id="1035.BN961_03420"/>
<dbReference type="EMBL" id="CCAZ020000002">
    <property type="protein sequence ID" value="CEG09988.1"/>
    <property type="molecule type" value="Genomic_DNA"/>
</dbReference>
<dbReference type="SUPFAM" id="SSF56801">
    <property type="entry name" value="Acetyl-CoA synthetase-like"/>
    <property type="match status" value="1"/>
</dbReference>
<accession>A0A090N8E3</accession>
<evidence type="ECO:0000313" key="2">
    <source>
        <dbReference type="EMBL" id="CEG09988.1"/>
    </source>
</evidence>
<comment type="caution">
    <text evidence="2">The sequence shown here is derived from an EMBL/GenBank/DDBJ whole genome shotgun (WGS) entry which is preliminary data.</text>
</comment>
<protein>
    <submittedName>
        <fullName evidence="2">Acyl-CoA synthetase</fullName>
    </submittedName>
</protein>
<name>A0A090N8E3_AFIFE</name>
<dbReference type="Pfam" id="PF00501">
    <property type="entry name" value="AMP-binding"/>
    <property type="match status" value="1"/>
</dbReference>
<evidence type="ECO:0000259" key="1">
    <source>
        <dbReference type="Pfam" id="PF00501"/>
    </source>
</evidence>